<keyword evidence="2" id="KW-1185">Reference proteome</keyword>
<protein>
    <submittedName>
        <fullName evidence="1">Uncharacterized protein</fullName>
    </submittedName>
</protein>
<dbReference type="EMBL" id="JAPZBO010000009">
    <property type="protein sequence ID" value="KAJ5302679.1"/>
    <property type="molecule type" value="Genomic_DNA"/>
</dbReference>
<dbReference type="Proteomes" id="UP001147746">
    <property type="component" value="Unassembled WGS sequence"/>
</dbReference>
<gene>
    <name evidence="1" type="ORF">N7476_009478</name>
</gene>
<reference evidence="1" key="2">
    <citation type="journal article" date="2023" name="IMA Fungus">
        <title>Comparative genomic study of the Penicillium genus elucidates a diverse pangenome and 15 lateral gene transfer events.</title>
        <authorList>
            <person name="Petersen C."/>
            <person name="Sorensen T."/>
            <person name="Nielsen M.R."/>
            <person name="Sondergaard T.E."/>
            <person name="Sorensen J.L."/>
            <person name="Fitzpatrick D.A."/>
            <person name="Frisvad J.C."/>
            <person name="Nielsen K.L."/>
        </authorList>
    </citation>
    <scope>NUCLEOTIDE SEQUENCE</scope>
    <source>
        <strain evidence="1">IBT 21472</strain>
    </source>
</reference>
<accession>A0A9W9PNE2</accession>
<sequence>MPPRLQGAHKSFSMTPEGAMANLKAAMSVCVVAPTPYPGVRNILRKKISKPVLAICRCPCRISMSIQAVDGNNAVSQAISISVTS</sequence>
<organism evidence="1 2">
    <name type="scientific">Penicillium atrosanguineum</name>
    <dbReference type="NCBI Taxonomy" id="1132637"/>
    <lineage>
        <taxon>Eukaryota</taxon>
        <taxon>Fungi</taxon>
        <taxon>Dikarya</taxon>
        <taxon>Ascomycota</taxon>
        <taxon>Pezizomycotina</taxon>
        <taxon>Eurotiomycetes</taxon>
        <taxon>Eurotiomycetidae</taxon>
        <taxon>Eurotiales</taxon>
        <taxon>Aspergillaceae</taxon>
        <taxon>Penicillium</taxon>
    </lineage>
</organism>
<evidence type="ECO:0000313" key="2">
    <source>
        <dbReference type="Proteomes" id="UP001147746"/>
    </source>
</evidence>
<evidence type="ECO:0000313" key="1">
    <source>
        <dbReference type="EMBL" id="KAJ5302679.1"/>
    </source>
</evidence>
<dbReference type="AlphaFoldDB" id="A0A9W9PNE2"/>
<name>A0A9W9PNE2_9EURO</name>
<comment type="caution">
    <text evidence="1">The sequence shown here is derived from an EMBL/GenBank/DDBJ whole genome shotgun (WGS) entry which is preliminary data.</text>
</comment>
<reference evidence="1" key="1">
    <citation type="submission" date="2022-12" db="EMBL/GenBank/DDBJ databases">
        <authorList>
            <person name="Petersen C."/>
        </authorList>
    </citation>
    <scope>NUCLEOTIDE SEQUENCE</scope>
    <source>
        <strain evidence="1">IBT 21472</strain>
    </source>
</reference>
<proteinExistence type="predicted"/>